<feature type="binding site" evidence="6">
    <location>
        <position position="331"/>
    </location>
    <ligand>
        <name>a divalent metal cation</name>
        <dbReference type="ChEBI" id="CHEBI:60240"/>
        <label>1</label>
    </ligand>
</feature>
<dbReference type="AlphaFoldDB" id="A0A1G7GJV6"/>
<gene>
    <name evidence="7" type="ORF">SAMN05421855_103186</name>
</gene>
<accession>A0A1G7GJV6</accession>
<dbReference type="Gene3D" id="3.40.1390.30">
    <property type="entry name" value="NIF3 (NGG1p interacting factor 3)-like"/>
    <property type="match status" value="1"/>
</dbReference>
<dbReference type="STRING" id="227084.SAMN05421855_103186"/>
<sequence length="364" mass="40116">MKVKDVIHVLEELAPNRYAEGFDNTGLLVGNKDTTITGVLVTLDTLESVVDEAIENKCNLIVSFHPIIFSGLKKITNETYVERVVVKAIQHNIAIYAIHTALDNSFQGVNAMICEKLHLENKKILIPQKGTIKKLITFAPIKDAEKVREALFAAGAGGIGNYSNCSFTTNGIGSFKANDQANPVIGKKGELHFEEETQISVTYSKHLESKVLSALFSEHPYEEVAHEITTLENNDQHIGMGMIGEFSSEKTASEFILHLKQTMNTECVRHSKISSKPIKKVAVLGGSGSFAIEAAKHAGADAFVTSDLKYHDFFKAENTILLADIGHYESEQYTKELLHSFLNKKITNFAIVLSQTNTNPISYS</sequence>
<dbReference type="FunFam" id="3.40.1390.30:FF:000001">
    <property type="entry name" value="GTP cyclohydrolase 1 type 2"/>
    <property type="match status" value="1"/>
</dbReference>
<protein>
    <recommendedName>
        <fullName evidence="3 5">GTP cyclohydrolase 1 type 2 homolog</fullName>
    </recommendedName>
</protein>
<dbReference type="InterPro" id="IPR017221">
    <property type="entry name" value="DUF34/NIF3_bac"/>
</dbReference>
<dbReference type="Pfam" id="PF01784">
    <property type="entry name" value="DUF34_NIF3"/>
    <property type="match status" value="1"/>
</dbReference>
<dbReference type="PANTHER" id="PTHR13799">
    <property type="entry name" value="NGG1 INTERACTING FACTOR 3"/>
    <property type="match status" value="1"/>
</dbReference>
<dbReference type="PIRSF" id="PIRSF037489">
    <property type="entry name" value="UCP037489_NIF3_YqfO"/>
    <property type="match status" value="1"/>
</dbReference>
<dbReference type="NCBIfam" id="TIGR00486">
    <property type="entry name" value="YbgI_SA1388"/>
    <property type="match status" value="1"/>
</dbReference>
<dbReference type="OrthoDB" id="9792792at2"/>
<dbReference type="SUPFAM" id="SSF102705">
    <property type="entry name" value="NIF3 (NGG1p interacting factor 3)-like"/>
    <property type="match status" value="1"/>
</dbReference>
<evidence type="ECO:0000256" key="3">
    <source>
        <dbReference type="ARBA" id="ARBA00022112"/>
    </source>
</evidence>
<dbReference type="InterPro" id="IPR002678">
    <property type="entry name" value="DUF34/NIF3"/>
</dbReference>
<dbReference type="PANTHER" id="PTHR13799:SF14">
    <property type="entry name" value="GTP CYCLOHYDROLASE 1 TYPE 2 HOMOLOG"/>
    <property type="match status" value="1"/>
</dbReference>
<keyword evidence="8" id="KW-1185">Reference proteome</keyword>
<dbReference type="Gene3D" id="3.30.70.120">
    <property type="match status" value="1"/>
</dbReference>
<evidence type="ECO:0000256" key="1">
    <source>
        <dbReference type="ARBA" id="ARBA00006964"/>
    </source>
</evidence>
<dbReference type="GO" id="GO:0005737">
    <property type="term" value="C:cytoplasm"/>
    <property type="evidence" value="ECO:0007669"/>
    <property type="project" value="TreeGrafter"/>
</dbReference>
<dbReference type="InterPro" id="IPR036069">
    <property type="entry name" value="DUF34/NIF3_sf"/>
</dbReference>
<feature type="binding site" evidence="6">
    <location>
        <position position="65"/>
    </location>
    <ligand>
        <name>a divalent metal cation</name>
        <dbReference type="ChEBI" id="CHEBI:60240"/>
        <label>1</label>
    </ligand>
</feature>
<comment type="subunit">
    <text evidence="2">Homohexamer.</text>
</comment>
<feature type="binding site" evidence="6">
    <location>
        <position position="327"/>
    </location>
    <ligand>
        <name>a divalent metal cation</name>
        <dbReference type="ChEBI" id="CHEBI:60240"/>
        <label>1</label>
    </ligand>
</feature>
<evidence type="ECO:0000313" key="7">
    <source>
        <dbReference type="EMBL" id="SDE88458.1"/>
    </source>
</evidence>
<organism evidence="7 8">
    <name type="scientific">Ulvibacter litoralis</name>
    <dbReference type="NCBI Taxonomy" id="227084"/>
    <lineage>
        <taxon>Bacteria</taxon>
        <taxon>Pseudomonadati</taxon>
        <taxon>Bacteroidota</taxon>
        <taxon>Flavobacteriia</taxon>
        <taxon>Flavobacteriales</taxon>
        <taxon>Flavobacteriaceae</taxon>
        <taxon>Ulvibacter</taxon>
    </lineage>
</organism>
<dbReference type="RefSeq" id="WP_093144251.1">
    <property type="nucleotide sequence ID" value="NZ_BMWO01000003.1"/>
</dbReference>
<evidence type="ECO:0000256" key="6">
    <source>
        <dbReference type="PIRSR" id="PIRSR602678-1"/>
    </source>
</evidence>
<dbReference type="InterPro" id="IPR015867">
    <property type="entry name" value="N-reg_PII/ATP_PRibTrfase_C"/>
</dbReference>
<evidence type="ECO:0000256" key="5">
    <source>
        <dbReference type="PIRNR" id="PIRNR037489"/>
    </source>
</evidence>
<keyword evidence="4 5" id="KW-0479">Metal-binding</keyword>
<evidence type="ECO:0000256" key="2">
    <source>
        <dbReference type="ARBA" id="ARBA00011643"/>
    </source>
</evidence>
<dbReference type="GO" id="GO:0046872">
    <property type="term" value="F:metal ion binding"/>
    <property type="evidence" value="ECO:0007669"/>
    <property type="project" value="UniProtKB-UniRule"/>
</dbReference>
<dbReference type="Proteomes" id="UP000199321">
    <property type="component" value="Unassembled WGS sequence"/>
</dbReference>
<feature type="binding site" evidence="6">
    <location>
        <position position="103"/>
    </location>
    <ligand>
        <name>a divalent metal cation</name>
        <dbReference type="ChEBI" id="CHEBI:60240"/>
        <label>1</label>
    </ligand>
</feature>
<name>A0A1G7GJV6_9FLAO</name>
<evidence type="ECO:0000313" key="8">
    <source>
        <dbReference type="Proteomes" id="UP000199321"/>
    </source>
</evidence>
<comment type="similarity">
    <text evidence="1 5">Belongs to the GTP cyclohydrolase I type 2/NIF3 family.</text>
</comment>
<proteinExistence type="inferred from homology"/>
<reference evidence="7 8" key="1">
    <citation type="submission" date="2016-10" db="EMBL/GenBank/DDBJ databases">
        <authorList>
            <person name="de Groot N.N."/>
        </authorList>
    </citation>
    <scope>NUCLEOTIDE SEQUENCE [LARGE SCALE GENOMIC DNA]</scope>
    <source>
        <strain evidence="7 8">DSM 16195</strain>
    </source>
</reference>
<evidence type="ECO:0000256" key="4">
    <source>
        <dbReference type="ARBA" id="ARBA00022723"/>
    </source>
</evidence>
<dbReference type="EMBL" id="FNBA01000003">
    <property type="protein sequence ID" value="SDE88458.1"/>
    <property type="molecule type" value="Genomic_DNA"/>
</dbReference>